<protein>
    <submittedName>
        <fullName evidence="6">DNA-binding protein HU-beta</fullName>
    </submittedName>
</protein>
<dbReference type="GO" id="GO:0030527">
    <property type="term" value="F:structural constituent of chromatin"/>
    <property type="evidence" value="ECO:0007669"/>
    <property type="project" value="InterPro"/>
</dbReference>
<keyword evidence="3" id="KW-0226">DNA condensation</keyword>
<dbReference type="EMBL" id="BHZE01000005">
    <property type="protein sequence ID" value="GCD77285.1"/>
    <property type="molecule type" value="Genomic_DNA"/>
</dbReference>
<dbReference type="InterPro" id="IPR020816">
    <property type="entry name" value="Histone-like_DNA-bd_CS"/>
</dbReference>
<dbReference type="GO" id="GO:1990103">
    <property type="term" value="C:DnaA-HU complex"/>
    <property type="evidence" value="ECO:0007669"/>
    <property type="project" value="UniProtKB-ARBA"/>
</dbReference>
<comment type="caution">
    <text evidence="6">The sequence shown here is derived from an EMBL/GenBank/DDBJ whole genome shotgun (WGS) entry which is preliminary data.</text>
</comment>
<dbReference type="RefSeq" id="WP_124397344.1">
    <property type="nucleotide sequence ID" value="NZ_BHZE01000005.1"/>
</dbReference>
<dbReference type="GO" id="GO:0006351">
    <property type="term" value="P:DNA-templated transcription"/>
    <property type="evidence" value="ECO:0007669"/>
    <property type="project" value="UniProtKB-ARBA"/>
</dbReference>
<dbReference type="PANTHER" id="PTHR33175:SF3">
    <property type="entry name" value="DNA-BINDING PROTEIN HU-BETA"/>
    <property type="match status" value="1"/>
</dbReference>
<keyword evidence="4 6" id="KW-0238">DNA-binding</keyword>
<evidence type="ECO:0000256" key="4">
    <source>
        <dbReference type="ARBA" id="ARBA00023125"/>
    </source>
</evidence>
<dbReference type="GO" id="GO:0030261">
    <property type="term" value="P:chromosome condensation"/>
    <property type="evidence" value="ECO:0007669"/>
    <property type="project" value="UniProtKB-KW"/>
</dbReference>
<sequence length="90" mass="9387">MNKTEFIDAVASKAGMSKVSAKAAVDAFISTVNEALKNGDKVILTGFGTFSVAERSAREGRNPSNGQTISIPAKKVAKFKPGKELADSIA</sequence>
<evidence type="ECO:0000256" key="2">
    <source>
        <dbReference type="ARBA" id="ARBA00010529"/>
    </source>
</evidence>
<dbReference type="CDD" id="cd13831">
    <property type="entry name" value="HU"/>
    <property type="match status" value="1"/>
</dbReference>
<dbReference type="GO" id="GO:1990178">
    <property type="term" value="C:HU-DNA complex"/>
    <property type="evidence" value="ECO:0007669"/>
    <property type="project" value="UniProtKB-ARBA"/>
</dbReference>
<keyword evidence="7" id="KW-1185">Reference proteome</keyword>
<accession>A0A401XJS4</accession>
<dbReference type="PROSITE" id="PS00045">
    <property type="entry name" value="HISTONE_LIKE"/>
    <property type="match status" value="1"/>
</dbReference>
<evidence type="ECO:0000256" key="3">
    <source>
        <dbReference type="ARBA" id="ARBA00023067"/>
    </source>
</evidence>
<reference evidence="6 7" key="1">
    <citation type="submission" date="2018-11" db="EMBL/GenBank/DDBJ databases">
        <title>Schleiferia aggregans sp. nov., a moderately thermophilic heterotrophic bacterium isolated from microbial mats at a terrestrial hot spring.</title>
        <authorList>
            <person name="Iino T."/>
            <person name="Ohkuma M."/>
            <person name="Haruta S."/>
        </authorList>
    </citation>
    <scope>NUCLEOTIDE SEQUENCE [LARGE SCALE GENOMIC DNA]</scope>
    <source>
        <strain evidence="6 7">LA</strain>
    </source>
</reference>
<dbReference type="GO" id="GO:0005829">
    <property type="term" value="C:cytosol"/>
    <property type="evidence" value="ECO:0007669"/>
    <property type="project" value="TreeGrafter"/>
</dbReference>
<dbReference type="OrthoDB" id="9799835at2"/>
<dbReference type="InterPro" id="IPR000119">
    <property type="entry name" value="Hist_DNA-bd"/>
</dbReference>
<dbReference type="GO" id="GO:0042802">
    <property type="term" value="F:identical protein binding"/>
    <property type="evidence" value="ECO:0007669"/>
    <property type="project" value="UniProtKB-ARBA"/>
</dbReference>
<dbReference type="Pfam" id="PF00216">
    <property type="entry name" value="Bac_DNA_binding"/>
    <property type="match status" value="1"/>
</dbReference>
<dbReference type="Gene3D" id="4.10.520.10">
    <property type="entry name" value="IHF-like DNA-binding proteins"/>
    <property type="match status" value="1"/>
</dbReference>
<evidence type="ECO:0000256" key="1">
    <source>
        <dbReference type="ARBA" id="ARBA00003819"/>
    </source>
</evidence>
<comment type="similarity">
    <text evidence="2 5">Belongs to the bacterial histone-like protein family.</text>
</comment>
<organism evidence="6 7">
    <name type="scientific">Thermaurantimonas aggregans</name>
    <dbReference type="NCBI Taxonomy" id="2173829"/>
    <lineage>
        <taxon>Bacteria</taxon>
        <taxon>Pseudomonadati</taxon>
        <taxon>Bacteroidota</taxon>
        <taxon>Flavobacteriia</taxon>
        <taxon>Flavobacteriales</taxon>
        <taxon>Schleiferiaceae</taxon>
        <taxon>Thermaurantimonas</taxon>
    </lineage>
</organism>
<dbReference type="SUPFAM" id="SSF47729">
    <property type="entry name" value="IHF-like DNA-binding proteins"/>
    <property type="match status" value="1"/>
</dbReference>
<gene>
    <name evidence="6" type="ORF">JCM31826_07670</name>
</gene>
<dbReference type="GO" id="GO:0003677">
    <property type="term" value="F:DNA binding"/>
    <property type="evidence" value="ECO:0007669"/>
    <property type="project" value="UniProtKB-KW"/>
</dbReference>
<dbReference type="PANTHER" id="PTHR33175">
    <property type="entry name" value="DNA-BINDING PROTEIN HU"/>
    <property type="match status" value="1"/>
</dbReference>
<evidence type="ECO:0000313" key="6">
    <source>
        <dbReference type="EMBL" id="GCD77285.1"/>
    </source>
</evidence>
<proteinExistence type="inferred from homology"/>
<evidence type="ECO:0000313" key="7">
    <source>
        <dbReference type="Proteomes" id="UP000286715"/>
    </source>
</evidence>
<dbReference type="SMART" id="SM00411">
    <property type="entry name" value="BHL"/>
    <property type="match status" value="1"/>
</dbReference>
<dbReference type="PRINTS" id="PR01727">
    <property type="entry name" value="DNABINDINGHU"/>
</dbReference>
<evidence type="ECO:0000256" key="5">
    <source>
        <dbReference type="RuleBase" id="RU003939"/>
    </source>
</evidence>
<dbReference type="AlphaFoldDB" id="A0A401XJS4"/>
<comment type="function">
    <text evidence="1">Histone-like DNA-binding protein which is capable of wrapping DNA to stabilize it, and thus to prevent its denaturation under extreme environmental conditions.</text>
</comment>
<dbReference type="Proteomes" id="UP000286715">
    <property type="component" value="Unassembled WGS sequence"/>
</dbReference>
<dbReference type="InterPro" id="IPR010992">
    <property type="entry name" value="IHF-like_DNA-bd_dom_sf"/>
</dbReference>
<dbReference type="GO" id="GO:0006270">
    <property type="term" value="P:DNA replication initiation"/>
    <property type="evidence" value="ECO:0007669"/>
    <property type="project" value="UniProtKB-ARBA"/>
</dbReference>
<dbReference type="FunFam" id="4.10.520.10:FF:000001">
    <property type="entry name" value="DNA-binding protein HU"/>
    <property type="match status" value="1"/>
</dbReference>
<name>A0A401XJS4_9FLAO</name>